<accession>A0A2M8LDE3</accession>
<evidence type="ECO:0000256" key="1">
    <source>
        <dbReference type="SAM" id="MobiDB-lite"/>
    </source>
</evidence>
<protein>
    <recommendedName>
        <fullName evidence="4">Transcriptional regulator</fullName>
    </recommendedName>
</protein>
<organism evidence="2 3">
    <name type="scientific">Candidatus Uhrbacteria bacterium CG10_big_fil_rev_8_21_14_0_10_48_11</name>
    <dbReference type="NCBI Taxonomy" id="1975037"/>
    <lineage>
        <taxon>Bacteria</taxon>
        <taxon>Candidatus Uhriibacteriota</taxon>
    </lineage>
</organism>
<evidence type="ECO:0008006" key="4">
    <source>
        <dbReference type="Google" id="ProtNLM"/>
    </source>
</evidence>
<feature type="region of interest" description="Disordered" evidence="1">
    <location>
        <begin position="191"/>
        <end position="227"/>
    </location>
</feature>
<dbReference type="AlphaFoldDB" id="A0A2M8LDE3"/>
<evidence type="ECO:0000313" key="3">
    <source>
        <dbReference type="Proteomes" id="UP000231152"/>
    </source>
</evidence>
<feature type="compositionally biased region" description="Basic residues" evidence="1">
    <location>
        <begin position="215"/>
        <end position="227"/>
    </location>
</feature>
<gene>
    <name evidence="2" type="ORF">COV04_04665</name>
</gene>
<proteinExistence type="predicted"/>
<dbReference type="EMBL" id="PFET01000016">
    <property type="protein sequence ID" value="PJE75467.1"/>
    <property type="molecule type" value="Genomic_DNA"/>
</dbReference>
<name>A0A2M8LDE3_9BACT</name>
<comment type="caution">
    <text evidence="2">The sequence shown here is derived from an EMBL/GenBank/DDBJ whole genome shotgun (WGS) entry which is preliminary data.</text>
</comment>
<sequence>MGTIEQLFGSPEKIRVLRFFLFHPSAAFTPEELQQRVGKHALKKKRNLTDLVDLEAVRIEKSVETGETVYTINGDWLLYHEFRNLFVKSQLLVERDLIARLERSGKIRLLILTGLFVAEPNSSTDMLIVGSVNHKTVTRHLTAFEKELDQEVNYTVFTNTEYNYRKNVGDRFLYSILEKPHLVVIDVTDRPTPARASKKAAVKKRTVRRYDKKTPTKKSSSRSRRRR</sequence>
<evidence type="ECO:0000313" key="2">
    <source>
        <dbReference type="EMBL" id="PJE75467.1"/>
    </source>
</evidence>
<feature type="compositionally biased region" description="Basic residues" evidence="1">
    <location>
        <begin position="196"/>
        <end position="207"/>
    </location>
</feature>
<reference evidence="2 3" key="1">
    <citation type="submission" date="2017-09" db="EMBL/GenBank/DDBJ databases">
        <title>Depth-based differentiation of microbial function through sediment-hosted aquifers and enrichment of novel symbionts in the deep terrestrial subsurface.</title>
        <authorList>
            <person name="Probst A.J."/>
            <person name="Ladd B."/>
            <person name="Jarett J.K."/>
            <person name="Geller-Mcgrath D.E."/>
            <person name="Sieber C.M."/>
            <person name="Emerson J.B."/>
            <person name="Anantharaman K."/>
            <person name="Thomas B.C."/>
            <person name="Malmstrom R."/>
            <person name="Stieglmeier M."/>
            <person name="Klingl A."/>
            <person name="Woyke T."/>
            <person name="Ryan C.M."/>
            <person name="Banfield J.F."/>
        </authorList>
    </citation>
    <scope>NUCLEOTIDE SEQUENCE [LARGE SCALE GENOMIC DNA]</scope>
    <source>
        <strain evidence="2">CG10_big_fil_rev_8_21_14_0_10_48_11</strain>
    </source>
</reference>
<dbReference type="Proteomes" id="UP000231152">
    <property type="component" value="Unassembled WGS sequence"/>
</dbReference>